<comment type="caution">
    <text evidence="2">The sequence shown here is derived from an EMBL/GenBank/DDBJ whole genome shotgun (WGS) entry which is preliminary data.</text>
</comment>
<evidence type="ECO:0000313" key="3">
    <source>
        <dbReference type="Proteomes" id="UP001291623"/>
    </source>
</evidence>
<feature type="chain" id="PRO_5042205298" evidence="1">
    <location>
        <begin position="26"/>
        <end position="108"/>
    </location>
</feature>
<dbReference type="PANTHER" id="PTHR33592">
    <property type="entry name" value="TRANSMEMBRANE PROTEIN"/>
    <property type="match status" value="1"/>
</dbReference>
<keyword evidence="3" id="KW-1185">Reference proteome</keyword>
<evidence type="ECO:0000256" key="1">
    <source>
        <dbReference type="SAM" id="SignalP"/>
    </source>
</evidence>
<protein>
    <submittedName>
        <fullName evidence="2">Uncharacterized protein</fullName>
    </submittedName>
</protein>
<gene>
    <name evidence="2" type="ORF">RND71_013849</name>
</gene>
<reference evidence="2" key="1">
    <citation type="submission" date="2023-12" db="EMBL/GenBank/DDBJ databases">
        <title>Genome assembly of Anisodus tanguticus.</title>
        <authorList>
            <person name="Wang Y.-J."/>
        </authorList>
    </citation>
    <scope>NUCLEOTIDE SEQUENCE</scope>
    <source>
        <strain evidence="2">KB-2021</strain>
        <tissue evidence="2">Leaf</tissue>
    </source>
</reference>
<dbReference type="EMBL" id="JAVYJV010000007">
    <property type="protein sequence ID" value="KAK4365969.1"/>
    <property type="molecule type" value="Genomic_DNA"/>
</dbReference>
<organism evidence="2 3">
    <name type="scientific">Anisodus tanguticus</name>
    <dbReference type="NCBI Taxonomy" id="243964"/>
    <lineage>
        <taxon>Eukaryota</taxon>
        <taxon>Viridiplantae</taxon>
        <taxon>Streptophyta</taxon>
        <taxon>Embryophyta</taxon>
        <taxon>Tracheophyta</taxon>
        <taxon>Spermatophyta</taxon>
        <taxon>Magnoliopsida</taxon>
        <taxon>eudicotyledons</taxon>
        <taxon>Gunneridae</taxon>
        <taxon>Pentapetalae</taxon>
        <taxon>asterids</taxon>
        <taxon>lamiids</taxon>
        <taxon>Solanales</taxon>
        <taxon>Solanaceae</taxon>
        <taxon>Solanoideae</taxon>
        <taxon>Hyoscyameae</taxon>
        <taxon>Anisodus</taxon>
    </lineage>
</organism>
<dbReference type="Proteomes" id="UP001291623">
    <property type="component" value="Unassembled WGS sequence"/>
</dbReference>
<dbReference type="AlphaFoldDB" id="A0AAE1S805"/>
<dbReference type="PANTHER" id="PTHR33592:SF5">
    <property type="entry name" value="TRANSMEMBRANE PROTEIN"/>
    <property type="match status" value="1"/>
</dbReference>
<evidence type="ECO:0000313" key="2">
    <source>
        <dbReference type="EMBL" id="KAK4365969.1"/>
    </source>
</evidence>
<sequence>MKCLKTTLLLVVLALVLVFAKPCKGTRLLHEKELMRLQSLQRGPVPPSGPSGCTNIPGSSGSGCPLNVNEMHFAGRHANLLRPSNSAYPSSLMVRFGVAHVNRNEVHQ</sequence>
<accession>A0AAE1S805</accession>
<feature type="signal peptide" evidence="1">
    <location>
        <begin position="1"/>
        <end position="25"/>
    </location>
</feature>
<name>A0AAE1S805_9SOLA</name>
<proteinExistence type="predicted"/>
<keyword evidence="1" id="KW-0732">Signal</keyword>